<keyword evidence="2" id="KW-0472">Membrane</keyword>
<evidence type="ECO:0000256" key="2">
    <source>
        <dbReference type="SAM" id="Phobius"/>
    </source>
</evidence>
<reference evidence="3 4" key="1">
    <citation type="submission" date="2017-03" db="EMBL/GenBank/DDBJ databases">
        <title>Phylogenomics and comparative genomics of Lactobacillus salivarius, a mammalian gut commensal.</title>
        <authorList>
            <person name="Harris H.M."/>
        </authorList>
    </citation>
    <scope>NUCLEOTIDE SEQUENCE [LARGE SCALE GENOMIC DNA]</scope>
    <source>
        <strain evidence="3 4">JCM 1047</strain>
    </source>
</reference>
<feature type="compositionally biased region" description="Basic and acidic residues" evidence="1">
    <location>
        <begin position="57"/>
        <end position="66"/>
    </location>
</feature>
<keyword evidence="2" id="KW-1133">Transmembrane helix</keyword>
<accession>A0A1V9R9N0</accession>
<keyword evidence="2" id="KW-0812">Transmembrane</keyword>
<name>A0A1V9R9N0_9LACO</name>
<protein>
    <submittedName>
        <fullName evidence="3">Uncharacterized protein</fullName>
    </submittedName>
</protein>
<organism evidence="3 4">
    <name type="scientific">Ligilactobacillus salivarius</name>
    <dbReference type="NCBI Taxonomy" id="1624"/>
    <lineage>
        <taxon>Bacteria</taxon>
        <taxon>Bacillati</taxon>
        <taxon>Bacillota</taxon>
        <taxon>Bacilli</taxon>
        <taxon>Lactobacillales</taxon>
        <taxon>Lactobacillaceae</taxon>
        <taxon>Ligilactobacillus</taxon>
    </lineage>
</organism>
<dbReference type="EMBL" id="NBEF01000025">
    <property type="protein sequence ID" value="OQQ89743.1"/>
    <property type="molecule type" value="Genomic_DNA"/>
</dbReference>
<evidence type="ECO:0000313" key="3">
    <source>
        <dbReference type="EMBL" id="OQQ89743.1"/>
    </source>
</evidence>
<evidence type="ECO:0000313" key="4">
    <source>
        <dbReference type="Proteomes" id="UP000192575"/>
    </source>
</evidence>
<proteinExistence type="predicted"/>
<sequence>MKRDSNSLFFTFSVLLTIAVVIIVGVFGIVYINKLSVITRQDTLELKSSKKTTSNGTRERDSESAKKNKSSISSSVRLKKIETDSSYSSESNVSSTSSNSSSVLVKVSGSEDSEVLKTEEVKVPADKLTAKQCGEWALAAYVKSHNITVKQWNDGAVRNVNVNNGNDGYIHIRLVNSYGNTYRYYIGASGELLDENTNKLASTVPIAIKFD</sequence>
<dbReference type="AlphaFoldDB" id="A0A1V9R9N0"/>
<gene>
    <name evidence="3" type="ORF">B6U56_07820</name>
</gene>
<dbReference type="Proteomes" id="UP000192575">
    <property type="component" value="Unassembled WGS sequence"/>
</dbReference>
<feature type="transmembrane region" description="Helical" evidence="2">
    <location>
        <begin position="7"/>
        <end position="32"/>
    </location>
</feature>
<evidence type="ECO:0000256" key="1">
    <source>
        <dbReference type="SAM" id="MobiDB-lite"/>
    </source>
</evidence>
<dbReference type="RefSeq" id="WP_081535026.1">
    <property type="nucleotide sequence ID" value="NZ_NBEF01000025.1"/>
</dbReference>
<comment type="caution">
    <text evidence="3">The sequence shown here is derived from an EMBL/GenBank/DDBJ whole genome shotgun (WGS) entry which is preliminary data.</text>
</comment>
<feature type="region of interest" description="Disordered" evidence="1">
    <location>
        <begin position="48"/>
        <end position="71"/>
    </location>
</feature>